<keyword evidence="2" id="KW-0328">Glycosyltransferase</keyword>
<dbReference type="InterPro" id="IPR002213">
    <property type="entry name" value="UDP_glucos_trans"/>
</dbReference>
<dbReference type="AlphaFoldDB" id="A0A3G3LXT4"/>
<comment type="similarity">
    <text evidence="1">Belongs to the UDP-glycosyltransferase family.</text>
</comment>
<evidence type="ECO:0000313" key="5">
    <source>
        <dbReference type="EMBL" id="AYQ98969.1"/>
    </source>
</evidence>
<keyword evidence="3 5" id="KW-0808">Transferase</keyword>
<dbReference type="InterPro" id="IPR050481">
    <property type="entry name" value="UDP-glycosyltransf_plant"/>
</dbReference>
<accession>A0A3G3LXT4</accession>
<dbReference type="PANTHER" id="PTHR48049:SF138">
    <property type="entry name" value="UDP-GLYCOSYLTRANSFERASE 91C1"/>
    <property type="match status" value="1"/>
</dbReference>
<organism evidence="5">
    <name type="scientific">Prunus dulcis</name>
    <name type="common">Almond</name>
    <name type="synonym">Amygdalus dulcis</name>
    <dbReference type="NCBI Taxonomy" id="3755"/>
    <lineage>
        <taxon>Eukaryota</taxon>
        <taxon>Viridiplantae</taxon>
        <taxon>Streptophyta</taxon>
        <taxon>Embryophyta</taxon>
        <taxon>Tracheophyta</taxon>
        <taxon>Spermatophyta</taxon>
        <taxon>Magnoliopsida</taxon>
        <taxon>eudicotyledons</taxon>
        <taxon>Gunneridae</taxon>
        <taxon>Pentapetalae</taxon>
        <taxon>rosids</taxon>
        <taxon>fabids</taxon>
        <taxon>Rosales</taxon>
        <taxon>Rosaceae</taxon>
        <taxon>Amygdaloideae</taxon>
        <taxon>Amygdaleae</taxon>
        <taxon>Prunus</taxon>
    </lineage>
</organism>
<reference evidence="5" key="1">
    <citation type="journal article" date="2018" name="Plant Physiol.">
        <title>Elucidation of the Amygdalin Pathway Reveals the Metabolic Basis of Bitter and Sweet Almonds (Prunus dulcis).</title>
        <authorList>
            <person name="Thodberg S."/>
            <person name="Del Cueto J."/>
            <person name="Mazzeo R."/>
            <person name="Pavan S."/>
            <person name="Lotti C."/>
            <person name="Dicenta F."/>
            <person name="Neilson E.H."/>
            <person name="Moller B.L."/>
            <person name="Sanchez-Perez R."/>
        </authorList>
    </citation>
    <scope>NUCLEOTIDE SEQUENCE</scope>
</reference>
<evidence type="ECO:0000256" key="2">
    <source>
        <dbReference type="ARBA" id="ARBA00022676"/>
    </source>
</evidence>
<dbReference type="EMBL" id="MH992768">
    <property type="protein sequence ID" value="AYQ98969.1"/>
    <property type="molecule type" value="mRNA"/>
</dbReference>
<proteinExistence type="evidence at transcript level"/>
<feature type="transmembrane region" description="Helical" evidence="4">
    <location>
        <begin position="9"/>
        <end position="29"/>
    </location>
</feature>
<evidence type="ECO:0000256" key="3">
    <source>
        <dbReference type="ARBA" id="ARBA00022679"/>
    </source>
</evidence>
<dbReference type="CDD" id="cd03784">
    <property type="entry name" value="GT1_Gtf-like"/>
    <property type="match status" value="1"/>
</dbReference>
<name>A0A3G3LXT4_PRUDU</name>
<evidence type="ECO:0000256" key="1">
    <source>
        <dbReference type="ARBA" id="ARBA00009995"/>
    </source>
</evidence>
<dbReference type="Pfam" id="PF00201">
    <property type="entry name" value="UDPGT"/>
    <property type="match status" value="1"/>
</dbReference>
<dbReference type="GO" id="GO:0035251">
    <property type="term" value="F:UDP-glucosyltransferase activity"/>
    <property type="evidence" value="ECO:0007669"/>
    <property type="project" value="InterPro"/>
</dbReference>
<dbReference type="FunFam" id="3.40.50.2000:FF:000088">
    <property type="entry name" value="Glycosyltransferase"/>
    <property type="match status" value="1"/>
</dbReference>
<gene>
    <name evidence="5" type="primary">UGT91C4</name>
</gene>
<evidence type="ECO:0000256" key="4">
    <source>
        <dbReference type="SAM" id="Phobius"/>
    </source>
</evidence>
<dbReference type="PANTHER" id="PTHR48049">
    <property type="entry name" value="GLYCOSYLTRANSFERASE"/>
    <property type="match status" value="1"/>
</dbReference>
<dbReference type="SUPFAM" id="SSF53756">
    <property type="entry name" value="UDP-Glycosyltransferase/glycogen phosphorylase"/>
    <property type="match status" value="1"/>
</dbReference>
<keyword evidence="4" id="KW-0472">Membrane</keyword>
<sequence>MEKEKKNGVLHVVMFPWLAMGHLIPFFHLSKLIAQKGHSVSFISTPRNILRLPKIPPHLSSLINLVSLPLPRLDNLPNDAESSTDVPYNKQQLLKRAFDLLELPLTDFLGSSESKPDWVIYDYASHWLPPVAARFDISRAFFSCFSAACLAYIGPPAPLINGQDFRTNSEDFTLVPEWVPFESDMAYRLHEIAKYLQRSSENESVTPDMVRFGFAINESEVVFIRSSDEFEPEWFNLLRELYGKGKPVVPIGFLPPQINEQVDEFDTIWVGINEWLDKQRVNSVIYIAVGTEATLSQEELTELALGLELSGAPFFWVLRNPPESTQSVFEMLPHGFVERVEGRGVVHLGWAPQVRILSHDSVGGFLTHCGWNSMIEGLGFGRVLILFPMVNDQGLNARLGNNKGLGVEIPRIAQDGSFTRDSVAKLVRLAMVEDSGESLRIRAKEMKGLFEDRNRNNQIADEFICFLEENSPPRLTI</sequence>
<dbReference type="FunFam" id="3.40.50.2000:FF:000037">
    <property type="entry name" value="Glycosyltransferase"/>
    <property type="match status" value="1"/>
</dbReference>
<protein>
    <submittedName>
        <fullName evidence="5">UDP-glycosyltransferase</fullName>
    </submittedName>
</protein>
<dbReference type="Gene3D" id="3.40.50.2000">
    <property type="entry name" value="Glycogen Phosphorylase B"/>
    <property type="match status" value="2"/>
</dbReference>
<keyword evidence="4" id="KW-1133">Transmembrane helix</keyword>
<keyword evidence="4" id="KW-0812">Transmembrane</keyword>